<name>Q0EY04_9PROT</name>
<organism evidence="2 3">
    <name type="scientific">Mariprofundus ferrooxydans PV-1</name>
    <dbReference type="NCBI Taxonomy" id="314345"/>
    <lineage>
        <taxon>Bacteria</taxon>
        <taxon>Pseudomonadati</taxon>
        <taxon>Pseudomonadota</taxon>
        <taxon>Candidatius Mariprofundia</taxon>
        <taxon>Mariprofundales</taxon>
        <taxon>Mariprofundaceae</taxon>
        <taxon>Mariprofundus</taxon>
    </lineage>
</organism>
<gene>
    <name evidence="2" type="ORF">SPV1_05657</name>
</gene>
<keyword evidence="1" id="KW-1133">Transmembrane helix</keyword>
<dbReference type="STRING" id="314344.AL013_06025"/>
<dbReference type="OrthoDB" id="9875420at2"/>
<feature type="transmembrane region" description="Helical" evidence="1">
    <location>
        <begin position="74"/>
        <end position="94"/>
    </location>
</feature>
<proteinExistence type="predicted"/>
<dbReference type="InParanoid" id="Q0EY04"/>
<accession>Q0EY04</accession>
<sequence>MKTKTKTLLLNIFFHVVVLGIVVKPLLFPSMPGEHWIALIGMMYIMDPIIAFFYGWDMTLRGTVGADAPKYQRIITLLVGVAVYIFILLMWFGVIGDFPDGNGG</sequence>
<keyword evidence="1" id="KW-0812">Transmembrane</keyword>
<dbReference type="RefSeq" id="WP_009851425.1">
    <property type="nucleotide sequence ID" value="NZ_DS022295.1"/>
</dbReference>
<evidence type="ECO:0000313" key="2">
    <source>
        <dbReference type="EMBL" id="EAU54222.1"/>
    </source>
</evidence>
<keyword evidence="1" id="KW-0472">Membrane</keyword>
<evidence type="ECO:0000256" key="1">
    <source>
        <dbReference type="SAM" id="Phobius"/>
    </source>
</evidence>
<feature type="transmembrane region" description="Helical" evidence="1">
    <location>
        <begin position="35"/>
        <end position="54"/>
    </location>
</feature>
<keyword evidence="3" id="KW-1185">Reference proteome</keyword>
<dbReference type="Proteomes" id="UP000005297">
    <property type="component" value="Unassembled WGS sequence"/>
</dbReference>
<comment type="caution">
    <text evidence="2">The sequence shown here is derived from an EMBL/GenBank/DDBJ whole genome shotgun (WGS) entry which is preliminary data.</text>
</comment>
<feature type="transmembrane region" description="Helical" evidence="1">
    <location>
        <begin position="7"/>
        <end position="23"/>
    </location>
</feature>
<dbReference type="AlphaFoldDB" id="Q0EY04"/>
<reference evidence="2 3" key="1">
    <citation type="submission" date="2006-09" db="EMBL/GenBank/DDBJ databases">
        <authorList>
            <person name="Emerson D."/>
            <person name="Ferriera S."/>
            <person name="Johnson J."/>
            <person name="Kravitz S."/>
            <person name="Halpern A."/>
            <person name="Remington K."/>
            <person name="Beeson K."/>
            <person name="Tran B."/>
            <person name="Rogers Y.-H."/>
            <person name="Friedman R."/>
            <person name="Venter J.C."/>
        </authorList>
    </citation>
    <scope>NUCLEOTIDE SEQUENCE [LARGE SCALE GENOMIC DNA]</scope>
    <source>
        <strain evidence="2 3">PV-1</strain>
    </source>
</reference>
<dbReference type="HOGENOM" id="CLU_2302500_0_0_0"/>
<protein>
    <submittedName>
        <fullName evidence="2">Uncharacterized protein</fullName>
    </submittedName>
</protein>
<dbReference type="EMBL" id="AATS01000011">
    <property type="protein sequence ID" value="EAU54222.1"/>
    <property type="molecule type" value="Genomic_DNA"/>
</dbReference>
<evidence type="ECO:0000313" key="3">
    <source>
        <dbReference type="Proteomes" id="UP000005297"/>
    </source>
</evidence>